<gene>
    <name evidence="11" type="primary">bamA</name>
    <name evidence="11" type="ORF">FF125_03145</name>
</gene>
<dbReference type="GO" id="GO:0071709">
    <property type="term" value="P:membrane assembly"/>
    <property type="evidence" value="ECO:0007669"/>
    <property type="project" value="InterPro"/>
</dbReference>
<evidence type="ECO:0000256" key="2">
    <source>
        <dbReference type="ARBA" id="ARBA00022452"/>
    </source>
</evidence>
<dbReference type="InterPro" id="IPR023707">
    <property type="entry name" value="OM_assembly_BamA"/>
</dbReference>
<accession>A0A5B7TR93</accession>
<feature type="signal peptide" evidence="9">
    <location>
        <begin position="1"/>
        <end position="23"/>
    </location>
</feature>
<evidence type="ECO:0000256" key="7">
    <source>
        <dbReference type="ARBA" id="ARBA00023237"/>
    </source>
</evidence>
<dbReference type="PROSITE" id="PS51779">
    <property type="entry name" value="POTRA"/>
    <property type="match status" value="3"/>
</dbReference>
<sequence length="866" mass="97501">MIRKLKVNLLLLVFTLTAFLSNAQDIPQTTIKTADTIITPSAIDSLAVTSTDTIPAKKINIDDVNFNKVNTYILGGISVKGNEQFSDQSITVFSELRVGQPIKIPGDKLTGAIKKLWNSKLFSNVDVYVTKIDDNTIYLEFEVQELTKISSVTVEGVKKNKGEELIKETEFKKGAMLTENLLTTTKNYIKKKYVDKGFLKTKVNINTKVDTTDNNAEKALIVIDKGNKIKIKNLRFSGNVKHEDKWLAKQLKKTKQKKFYRFWKPSKYIEEEYEADLERLVEKYQEKGYRDAQILKDSISWNDDNTINLDITVNEGKKYYFGNIEFLGNTVYSDTILQQFIGLEKGDIYNGKLLNERIKGDGTPDSQDITNFYLNNGYLFSSVIPVETKVENDTIDIQIRIREDEPANIRKITLVGNEVTNDYVLLREMRTMPGQLFSREDIIRTIREVGQLPYIDPESIVPDVQPNYADKTVDIEYSVVEKGASQIELQGGFGGSTFIGTLGLSFSNFSIKNIFKGKEYKPVPRGDGQSVALRAQASRFSNSYSLSFTEPWFGGKKPKSLSLSVYSSSQFSYNYQTNKVDKSQKLNIIGATLALNQRLKWPDDYFTLSTAISYQRFNLDNFFLGTFGFNNGISNNLSLGLNFSRSSAGYNPIFPTLGSTFSIGAKLTPPYSLFDSKDKDYENLTSAERFKLLEYYKLNFSGKWFSKIMGKPQHELVLMSNVEFGFLGAYNNELGVSPFERFYLGGDGLASGQFDGRTTVGLRGYENNSLSSNLGSTIYNKFSLELRYPITLKPTASIYVLGFLEGGKAFDDFNNFAPFNLKRSAGAGIRIHMPAFGLLGIDFAKGFDTDLVTPGQSVHFIIGQQF</sequence>
<dbReference type="InterPro" id="IPR034746">
    <property type="entry name" value="POTRA"/>
</dbReference>
<keyword evidence="5" id="KW-0677">Repeat</keyword>
<keyword evidence="2" id="KW-1134">Transmembrane beta strand</keyword>
<comment type="subcellular location">
    <subcellularLocation>
        <location evidence="1">Membrane</location>
    </subcellularLocation>
</comment>
<evidence type="ECO:0000313" key="11">
    <source>
        <dbReference type="EMBL" id="QCX37477.1"/>
    </source>
</evidence>
<dbReference type="GO" id="GO:0009279">
    <property type="term" value="C:cell outer membrane"/>
    <property type="evidence" value="ECO:0007669"/>
    <property type="project" value="UniProtKB-UniRule"/>
</dbReference>
<feature type="domain" description="POTRA" evidence="10">
    <location>
        <begin position="319"/>
        <end position="404"/>
    </location>
</feature>
<evidence type="ECO:0000256" key="9">
    <source>
        <dbReference type="SAM" id="SignalP"/>
    </source>
</evidence>
<protein>
    <recommendedName>
        <fullName evidence="8">Outer membrane protein assembly factor BamA</fullName>
    </recommendedName>
</protein>
<evidence type="ECO:0000313" key="12">
    <source>
        <dbReference type="Proteomes" id="UP000306229"/>
    </source>
</evidence>
<evidence type="ECO:0000256" key="3">
    <source>
        <dbReference type="ARBA" id="ARBA00022692"/>
    </source>
</evidence>
<dbReference type="InterPro" id="IPR039910">
    <property type="entry name" value="D15-like"/>
</dbReference>
<name>A0A5B7TR93_9FLAO</name>
<proteinExistence type="predicted"/>
<keyword evidence="3" id="KW-0812">Transmembrane</keyword>
<dbReference type="Pfam" id="PF07244">
    <property type="entry name" value="POTRA"/>
    <property type="match status" value="5"/>
</dbReference>
<evidence type="ECO:0000256" key="5">
    <source>
        <dbReference type="ARBA" id="ARBA00022737"/>
    </source>
</evidence>
<dbReference type="Proteomes" id="UP000306229">
    <property type="component" value="Chromosome"/>
</dbReference>
<dbReference type="NCBIfam" id="TIGR03303">
    <property type="entry name" value="OM_YaeT"/>
    <property type="match status" value="1"/>
</dbReference>
<evidence type="ECO:0000256" key="1">
    <source>
        <dbReference type="ARBA" id="ARBA00004370"/>
    </source>
</evidence>
<feature type="chain" id="PRO_5022665832" description="Outer membrane protein assembly factor BamA" evidence="9">
    <location>
        <begin position="24"/>
        <end position="866"/>
    </location>
</feature>
<feature type="domain" description="POTRA" evidence="10">
    <location>
        <begin position="72"/>
        <end position="146"/>
    </location>
</feature>
<dbReference type="Gene3D" id="2.40.160.50">
    <property type="entry name" value="membrane protein fhac: a member of the omp85/tpsb transporter family"/>
    <property type="match status" value="1"/>
</dbReference>
<organism evidence="11 12">
    <name type="scientific">Aureibaculum algae</name>
    <dbReference type="NCBI Taxonomy" id="2584122"/>
    <lineage>
        <taxon>Bacteria</taxon>
        <taxon>Pseudomonadati</taxon>
        <taxon>Bacteroidota</taxon>
        <taxon>Flavobacteriia</taxon>
        <taxon>Flavobacteriales</taxon>
        <taxon>Flavobacteriaceae</taxon>
        <taxon>Aureibaculum</taxon>
    </lineage>
</organism>
<reference evidence="11 12" key="1">
    <citation type="submission" date="2019-05" db="EMBL/GenBank/DDBJ databases">
        <title>Algicella ahnfeltiae gen. nov., sp. nov., a novel marine bacterium of the family Flavobacteriaceae isolated from a red alga.</title>
        <authorList>
            <person name="Nedashkovskaya O.I."/>
            <person name="Kukhlevskiy A.D."/>
            <person name="Kim S.-G."/>
            <person name="Zhukova N.V."/>
            <person name="Mikhailov V.V."/>
        </authorList>
    </citation>
    <scope>NUCLEOTIDE SEQUENCE [LARGE SCALE GENOMIC DNA]</scope>
    <source>
        <strain evidence="11 12">10Alg115</strain>
    </source>
</reference>
<keyword evidence="7" id="KW-0998">Cell outer membrane</keyword>
<dbReference type="EMBL" id="CP040749">
    <property type="protein sequence ID" value="QCX37477.1"/>
    <property type="molecule type" value="Genomic_DNA"/>
</dbReference>
<keyword evidence="4 9" id="KW-0732">Signal</keyword>
<dbReference type="OrthoDB" id="9802086at2"/>
<dbReference type="KEGG" id="fbe:FF125_03145"/>
<dbReference type="InterPro" id="IPR010827">
    <property type="entry name" value="BamA/TamA_POTRA"/>
</dbReference>
<keyword evidence="12" id="KW-1185">Reference proteome</keyword>
<dbReference type="PANTHER" id="PTHR12815:SF47">
    <property type="entry name" value="TRANSLOCATION AND ASSEMBLY MODULE SUBUNIT TAMA"/>
    <property type="match status" value="1"/>
</dbReference>
<evidence type="ECO:0000256" key="8">
    <source>
        <dbReference type="NCBIfam" id="TIGR03303"/>
    </source>
</evidence>
<evidence type="ECO:0000256" key="6">
    <source>
        <dbReference type="ARBA" id="ARBA00023136"/>
    </source>
</evidence>
<dbReference type="InterPro" id="IPR000184">
    <property type="entry name" value="Bac_surfAg_D15"/>
</dbReference>
<dbReference type="PANTHER" id="PTHR12815">
    <property type="entry name" value="SORTING AND ASSEMBLY MACHINERY SAMM50 PROTEIN FAMILY MEMBER"/>
    <property type="match status" value="1"/>
</dbReference>
<evidence type="ECO:0000259" key="10">
    <source>
        <dbReference type="PROSITE" id="PS51779"/>
    </source>
</evidence>
<dbReference type="AlphaFoldDB" id="A0A5B7TR93"/>
<dbReference type="RefSeq" id="WP_138948412.1">
    <property type="nucleotide sequence ID" value="NZ_CP040749.1"/>
</dbReference>
<keyword evidence="6" id="KW-0472">Membrane</keyword>
<dbReference type="Pfam" id="PF01103">
    <property type="entry name" value="Omp85"/>
    <property type="match status" value="1"/>
</dbReference>
<evidence type="ECO:0000256" key="4">
    <source>
        <dbReference type="ARBA" id="ARBA00022729"/>
    </source>
</evidence>
<dbReference type="Gene3D" id="3.10.20.310">
    <property type="entry name" value="membrane protein fhac"/>
    <property type="match status" value="5"/>
</dbReference>
<feature type="domain" description="POTRA" evidence="10">
    <location>
        <begin position="407"/>
        <end position="482"/>
    </location>
</feature>
<dbReference type="PIRSF" id="PIRSF006076">
    <property type="entry name" value="OM_assembly_OMP85"/>
    <property type="match status" value="1"/>
</dbReference>